<keyword evidence="3" id="KW-1185">Reference proteome</keyword>
<dbReference type="Proteomes" id="UP000051783">
    <property type="component" value="Unassembled WGS sequence"/>
</dbReference>
<dbReference type="AlphaFoldDB" id="A0A0R2M0K8"/>
<feature type="transmembrane region" description="Helical" evidence="1">
    <location>
        <begin position="34"/>
        <end position="56"/>
    </location>
</feature>
<dbReference type="RefSeq" id="WP_057707820.1">
    <property type="nucleotide sequence ID" value="NZ_JQCL01000103.1"/>
</dbReference>
<name>A0A0R2M0K8_9LACO</name>
<evidence type="ECO:0008006" key="4">
    <source>
        <dbReference type="Google" id="ProtNLM"/>
    </source>
</evidence>
<organism evidence="2 3">
    <name type="scientific">Lactiplantibacillus xiangfangensis</name>
    <dbReference type="NCBI Taxonomy" id="942150"/>
    <lineage>
        <taxon>Bacteria</taxon>
        <taxon>Bacillati</taxon>
        <taxon>Bacillota</taxon>
        <taxon>Bacilli</taxon>
        <taxon>Lactobacillales</taxon>
        <taxon>Lactobacillaceae</taxon>
        <taxon>Lactiplantibacillus</taxon>
    </lineage>
</organism>
<keyword evidence="1" id="KW-0812">Transmembrane</keyword>
<comment type="caution">
    <text evidence="2">The sequence shown here is derived from an EMBL/GenBank/DDBJ whole genome shotgun (WGS) entry which is preliminary data.</text>
</comment>
<keyword evidence="1" id="KW-1133">Transmembrane helix</keyword>
<proteinExistence type="predicted"/>
<dbReference type="PATRIC" id="fig|942150.3.peg.1539"/>
<gene>
    <name evidence="2" type="ORF">IV64_GL001491</name>
</gene>
<accession>A0A0R2M0K8</accession>
<evidence type="ECO:0000313" key="3">
    <source>
        <dbReference type="Proteomes" id="UP000051783"/>
    </source>
</evidence>
<sequence>MRTLNLVESILIVFGLILFGAGSQVVTIKDSLPWLQYVGLGIVFVTGLGDAIYRIVAKKSFFK</sequence>
<dbReference type="OrthoDB" id="2299592at2"/>
<feature type="transmembrane region" description="Helical" evidence="1">
    <location>
        <begin position="7"/>
        <end position="28"/>
    </location>
</feature>
<keyword evidence="1" id="KW-0472">Membrane</keyword>
<evidence type="ECO:0000313" key="2">
    <source>
        <dbReference type="EMBL" id="KRO07560.1"/>
    </source>
</evidence>
<dbReference type="EMBL" id="JQCL01000103">
    <property type="protein sequence ID" value="KRO07560.1"/>
    <property type="molecule type" value="Genomic_DNA"/>
</dbReference>
<evidence type="ECO:0000256" key="1">
    <source>
        <dbReference type="SAM" id="Phobius"/>
    </source>
</evidence>
<protein>
    <recommendedName>
        <fullName evidence="4">Integral membrane protein</fullName>
    </recommendedName>
</protein>
<reference evidence="2 3" key="1">
    <citation type="journal article" date="2015" name="Genome Announc.">
        <title>Expanding the biotechnology potential of lactobacilli through comparative genomics of 213 strains and associated genera.</title>
        <authorList>
            <person name="Sun Z."/>
            <person name="Harris H.M."/>
            <person name="McCann A."/>
            <person name="Guo C."/>
            <person name="Argimon S."/>
            <person name="Zhang W."/>
            <person name="Yang X."/>
            <person name="Jeffery I.B."/>
            <person name="Cooney J.C."/>
            <person name="Kagawa T.F."/>
            <person name="Liu W."/>
            <person name="Song Y."/>
            <person name="Salvetti E."/>
            <person name="Wrobel A."/>
            <person name="Rasinkangas P."/>
            <person name="Parkhill J."/>
            <person name="Rea M.C."/>
            <person name="O'Sullivan O."/>
            <person name="Ritari J."/>
            <person name="Douillard F.P."/>
            <person name="Paul Ross R."/>
            <person name="Yang R."/>
            <person name="Briner A.E."/>
            <person name="Felis G.E."/>
            <person name="de Vos W.M."/>
            <person name="Barrangou R."/>
            <person name="Klaenhammer T.R."/>
            <person name="Caufield P.W."/>
            <person name="Cui Y."/>
            <person name="Zhang H."/>
            <person name="O'Toole P.W."/>
        </authorList>
    </citation>
    <scope>NUCLEOTIDE SEQUENCE [LARGE SCALE GENOMIC DNA]</scope>
    <source>
        <strain evidence="2 3">LMG 26013</strain>
    </source>
</reference>